<dbReference type="Proteomes" id="UP001060085">
    <property type="component" value="Linkage Group LG03"/>
</dbReference>
<protein>
    <submittedName>
        <fullName evidence="1">Uncharacterized protein</fullName>
    </submittedName>
</protein>
<reference evidence="2" key="1">
    <citation type="journal article" date="2023" name="Nat. Plants">
        <title>Single-cell RNA sequencing provides a high-resolution roadmap for understanding the multicellular compartmentation of specialized metabolism.</title>
        <authorList>
            <person name="Sun S."/>
            <person name="Shen X."/>
            <person name="Li Y."/>
            <person name="Li Y."/>
            <person name="Wang S."/>
            <person name="Li R."/>
            <person name="Zhang H."/>
            <person name="Shen G."/>
            <person name="Guo B."/>
            <person name="Wei J."/>
            <person name="Xu J."/>
            <person name="St-Pierre B."/>
            <person name="Chen S."/>
            <person name="Sun C."/>
        </authorList>
    </citation>
    <scope>NUCLEOTIDE SEQUENCE [LARGE SCALE GENOMIC DNA]</scope>
</reference>
<organism evidence="1 2">
    <name type="scientific">Catharanthus roseus</name>
    <name type="common">Madagascar periwinkle</name>
    <name type="synonym">Vinca rosea</name>
    <dbReference type="NCBI Taxonomy" id="4058"/>
    <lineage>
        <taxon>Eukaryota</taxon>
        <taxon>Viridiplantae</taxon>
        <taxon>Streptophyta</taxon>
        <taxon>Embryophyta</taxon>
        <taxon>Tracheophyta</taxon>
        <taxon>Spermatophyta</taxon>
        <taxon>Magnoliopsida</taxon>
        <taxon>eudicotyledons</taxon>
        <taxon>Gunneridae</taxon>
        <taxon>Pentapetalae</taxon>
        <taxon>asterids</taxon>
        <taxon>lamiids</taxon>
        <taxon>Gentianales</taxon>
        <taxon>Apocynaceae</taxon>
        <taxon>Rauvolfioideae</taxon>
        <taxon>Vinceae</taxon>
        <taxon>Catharanthinae</taxon>
        <taxon>Catharanthus</taxon>
    </lineage>
</organism>
<accession>A0ACC0BE44</accession>
<name>A0ACC0BE44_CATRO</name>
<comment type="caution">
    <text evidence="1">The sequence shown here is derived from an EMBL/GenBank/DDBJ whole genome shotgun (WGS) entry which is preliminary data.</text>
</comment>
<gene>
    <name evidence="1" type="ORF">M9H77_11202</name>
</gene>
<proteinExistence type="predicted"/>
<sequence length="402" mass="44804">MASIRPSSRYNTSNSSSFHSSSPCRSSTKSDPSSSTDRLHSTKSSSRALIKAKSGSNSNNGTNNFSSMVKKFMETKSASSNSSRNPKKGANDGMKLVIAADFLAEDLKKVSGSKKTTPLTALHKKLFRGSKREDENSERKALTEVKGNTRTLAMVLRSERELLNLNKEQEAQISELKLMLEEKNREVDKLKDLCLKQREEIKSLKSAILFPDVMNSQLQELLEKQGSELNQAKQLIPSLQRQVTSLTGQLQCLAEDLAEVKADKYSMRACYDSHESPRTPGYDQEEASNSLQFDQDFSSADRTTPGSPDDLFLKDLNPCLTPYYAKTKSKDFEGYDSTDDEGSFRSKSQVSSEHGFNSCARKLSKSSDCCQCSKPANSSARTGRRSDESKCTYEKQIHHKHF</sequence>
<dbReference type="EMBL" id="CM044703">
    <property type="protein sequence ID" value="KAI5670838.1"/>
    <property type="molecule type" value="Genomic_DNA"/>
</dbReference>
<keyword evidence="2" id="KW-1185">Reference proteome</keyword>
<evidence type="ECO:0000313" key="2">
    <source>
        <dbReference type="Proteomes" id="UP001060085"/>
    </source>
</evidence>
<evidence type="ECO:0000313" key="1">
    <source>
        <dbReference type="EMBL" id="KAI5670838.1"/>
    </source>
</evidence>